<feature type="region of interest" description="Disordered" evidence="1">
    <location>
        <begin position="64"/>
        <end position="168"/>
    </location>
</feature>
<accession>A0AAV5FD41</accession>
<gene>
    <name evidence="2" type="primary">gb20674</name>
    <name evidence="2" type="ORF">PR202_gb20674</name>
</gene>
<protein>
    <submittedName>
        <fullName evidence="2">Uncharacterized protein</fullName>
    </submittedName>
</protein>
<sequence>MMIHEKPEEITAIGSALPIVFESFQSVEKDDWEQAASNKPKPFPPEEASAVALAPVADDADDLVSLSLGTTRTNNGGGGRKKGGHERSSSSSGTAGDDSQLSLGLGFSRPSTTTDDEKAGPVLNLSSDSSGSADDTANKHAGESRKSPSGGGGDNDEVQQQAKKTRVSVRVKCDTPTVRVNNCFRSDVISDKHDVQQLSLN</sequence>
<dbReference type="Proteomes" id="UP001054889">
    <property type="component" value="Unassembled WGS sequence"/>
</dbReference>
<organism evidence="2 3">
    <name type="scientific">Eleusine coracana subsp. coracana</name>
    <dbReference type="NCBI Taxonomy" id="191504"/>
    <lineage>
        <taxon>Eukaryota</taxon>
        <taxon>Viridiplantae</taxon>
        <taxon>Streptophyta</taxon>
        <taxon>Embryophyta</taxon>
        <taxon>Tracheophyta</taxon>
        <taxon>Spermatophyta</taxon>
        <taxon>Magnoliopsida</taxon>
        <taxon>Liliopsida</taxon>
        <taxon>Poales</taxon>
        <taxon>Poaceae</taxon>
        <taxon>PACMAD clade</taxon>
        <taxon>Chloridoideae</taxon>
        <taxon>Cynodonteae</taxon>
        <taxon>Eleusininae</taxon>
        <taxon>Eleusine</taxon>
    </lineage>
</organism>
<feature type="region of interest" description="Disordered" evidence="1">
    <location>
        <begin position="30"/>
        <end position="49"/>
    </location>
</feature>
<dbReference type="AlphaFoldDB" id="A0AAV5FD41"/>
<evidence type="ECO:0000313" key="2">
    <source>
        <dbReference type="EMBL" id="GJN32190.1"/>
    </source>
</evidence>
<feature type="compositionally biased region" description="Low complexity" evidence="1">
    <location>
        <begin position="126"/>
        <end position="135"/>
    </location>
</feature>
<comment type="caution">
    <text evidence="2">The sequence shown here is derived from an EMBL/GenBank/DDBJ whole genome shotgun (WGS) entry which is preliminary data.</text>
</comment>
<reference evidence="2" key="2">
    <citation type="submission" date="2021-12" db="EMBL/GenBank/DDBJ databases">
        <title>Resequencing data analysis of finger millet.</title>
        <authorList>
            <person name="Hatakeyama M."/>
            <person name="Aluri S."/>
            <person name="Balachadran M.T."/>
            <person name="Sivarajan S.R."/>
            <person name="Poveda L."/>
            <person name="Shimizu-Inatsugi R."/>
            <person name="Schlapbach R."/>
            <person name="Sreeman S.M."/>
            <person name="Shimizu K.K."/>
        </authorList>
    </citation>
    <scope>NUCLEOTIDE SEQUENCE</scope>
</reference>
<feature type="compositionally biased region" description="Basic and acidic residues" evidence="1">
    <location>
        <begin position="136"/>
        <end position="146"/>
    </location>
</feature>
<evidence type="ECO:0000256" key="1">
    <source>
        <dbReference type="SAM" id="MobiDB-lite"/>
    </source>
</evidence>
<keyword evidence="3" id="KW-1185">Reference proteome</keyword>
<name>A0AAV5FD41_ELECO</name>
<feature type="compositionally biased region" description="Low complexity" evidence="1">
    <location>
        <begin position="64"/>
        <end position="74"/>
    </location>
</feature>
<dbReference type="EMBL" id="BQKI01000083">
    <property type="protein sequence ID" value="GJN32190.1"/>
    <property type="molecule type" value="Genomic_DNA"/>
</dbReference>
<proteinExistence type="predicted"/>
<evidence type="ECO:0000313" key="3">
    <source>
        <dbReference type="Proteomes" id="UP001054889"/>
    </source>
</evidence>
<feature type="compositionally biased region" description="Low complexity" evidence="1">
    <location>
        <begin position="89"/>
        <end position="99"/>
    </location>
</feature>
<reference evidence="2" key="1">
    <citation type="journal article" date="2018" name="DNA Res.">
        <title>Multiple hybrid de novo genome assembly of finger millet, an orphan allotetraploid crop.</title>
        <authorList>
            <person name="Hatakeyama M."/>
            <person name="Aluri S."/>
            <person name="Balachadran M.T."/>
            <person name="Sivarajan S.R."/>
            <person name="Patrignani A."/>
            <person name="Gruter S."/>
            <person name="Poveda L."/>
            <person name="Shimizu-Inatsugi R."/>
            <person name="Baeten J."/>
            <person name="Francoijs K.J."/>
            <person name="Nataraja K.N."/>
            <person name="Reddy Y.A.N."/>
            <person name="Phadnis S."/>
            <person name="Ravikumar R.L."/>
            <person name="Schlapbach R."/>
            <person name="Sreeman S.M."/>
            <person name="Shimizu K.K."/>
        </authorList>
    </citation>
    <scope>NUCLEOTIDE SEQUENCE</scope>
</reference>